<dbReference type="EMBL" id="JAKZFC010000001">
    <property type="protein sequence ID" value="MCH7321056.1"/>
    <property type="molecule type" value="Genomic_DNA"/>
</dbReference>
<dbReference type="Pfam" id="PF16933">
    <property type="entry name" value="PelG"/>
    <property type="match status" value="1"/>
</dbReference>
<dbReference type="Gene3D" id="2.60.40.10">
    <property type="entry name" value="Immunoglobulins"/>
    <property type="match status" value="1"/>
</dbReference>
<feature type="transmembrane region" description="Helical" evidence="1">
    <location>
        <begin position="131"/>
        <end position="153"/>
    </location>
</feature>
<dbReference type="PANTHER" id="PTHR40050">
    <property type="entry name" value="INNER SPORE COAT PROTEIN H"/>
    <property type="match status" value="1"/>
</dbReference>
<feature type="transmembrane region" description="Helical" evidence="1">
    <location>
        <begin position="61"/>
        <end position="84"/>
    </location>
</feature>
<keyword evidence="3" id="KW-1185">Reference proteome</keyword>
<gene>
    <name evidence="2" type="primary">pelG</name>
    <name evidence="2" type="ORF">LZ480_04055</name>
</gene>
<feature type="transmembrane region" description="Helical" evidence="1">
    <location>
        <begin position="369"/>
        <end position="392"/>
    </location>
</feature>
<feature type="transmembrane region" description="Helical" evidence="1">
    <location>
        <begin position="476"/>
        <end position="495"/>
    </location>
</feature>
<dbReference type="Pfam" id="PF08757">
    <property type="entry name" value="CotH"/>
    <property type="match status" value="1"/>
</dbReference>
<feature type="transmembrane region" description="Helical" evidence="1">
    <location>
        <begin position="189"/>
        <end position="212"/>
    </location>
</feature>
<dbReference type="PANTHER" id="PTHR40050:SF1">
    <property type="entry name" value="INNER SPORE COAT PROTEIN H"/>
    <property type="match status" value="1"/>
</dbReference>
<evidence type="ECO:0000313" key="3">
    <source>
        <dbReference type="Proteomes" id="UP001316087"/>
    </source>
</evidence>
<dbReference type="CDD" id="cd06174">
    <property type="entry name" value="MFS"/>
    <property type="match status" value="1"/>
</dbReference>
<feature type="transmembrane region" description="Helical" evidence="1">
    <location>
        <begin position="335"/>
        <end position="357"/>
    </location>
</feature>
<proteinExistence type="predicted"/>
<dbReference type="InterPro" id="IPR031617">
    <property type="entry name" value="PelG"/>
</dbReference>
<feature type="transmembrane region" description="Helical" evidence="1">
    <location>
        <begin position="233"/>
        <end position="257"/>
    </location>
</feature>
<dbReference type="InterPro" id="IPR013783">
    <property type="entry name" value="Ig-like_fold"/>
</dbReference>
<evidence type="ECO:0000256" key="1">
    <source>
        <dbReference type="SAM" id="Phobius"/>
    </source>
</evidence>
<feature type="transmembrane region" description="Helical" evidence="1">
    <location>
        <begin position="104"/>
        <end position="125"/>
    </location>
</feature>
<dbReference type="Proteomes" id="UP001316087">
    <property type="component" value="Unassembled WGS sequence"/>
</dbReference>
<protein>
    <submittedName>
        <fullName evidence="2">Exopolysaccharide Pel transporter PelG</fullName>
    </submittedName>
</protein>
<feature type="transmembrane region" description="Helical" evidence="1">
    <location>
        <begin position="165"/>
        <end position="183"/>
    </location>
</feature>
<feature type="transmembrane region" description="Helical" evidence="1">
    <location>
        <begin position="399"/>
        <end position="418"/>
    </location>
</feature>
<comment type="caution">
    <text evidence="2">The sequence shown here is derived from an EMBL/GenBank/DDBJ whole genome shotgun (WGS) entry which is preliminary data.</text>
</comment>
<feature type="transmembrane region" description="Helical" evidence="1">
    <location>
        <begin position="424"/>
        <end position="444"/>
    </location>
</feature>
<feature type="transmembrane region" description="Helical" evidence="1">
    <location>
        <begin position="277"/>
        <end position="296"/>
    </location>
</feature>
<keyword evidence="1" id="KW-0472">Membrane</keyword>
<organism evidence="2 3">
    <name type="scientific">Solibacillus palustris</name>
    <dbReference type="NCBI Taxonomy" id="2908203"/>
    <lineage>
        <taxon>Bacteria</taxon>
        <taxon>Bacillati</taxon>
        <taxon>Bacillota</taxon>
        <taxon>Bacilli</taxon>
        <taxon>Bacillales</taxon>
        <taxon>Caryophanaceae</taxon>
        <taxon>Solibacillus</taxon>
    </lineage>
</organism>
<sequence>MAGIGFELRKLYRKQGLVNNLQAYAYSTMTTIGPMILCLILVFIQQLLMKQNGVTYLENELFIATLAYCFVFSIILTSGITLLVTRYIADRIYEKKYEDIINAYYGSILVVLPIAAIIAAIFLFFLEESSFYKLVAYLFFVELVVIWTQNVFMSALKDYKRIFRSFAIAALLSIIVSFLLFQYSDFSPVIIALLGMDIGFASIVIFSGYHFEQVFPSNAKKNYFAFFSIAKKYPSIFISGVLVYSGVYIHNLVYWFFSDNSQVIAGHYLLMPFYDVPVFYAYLSVLPSLIFFVVIIETDFYERFLFYYKNVTEGGTYDNIQTAKKKMQKVLLKRIGFLAEIQLLFTTLAIALGILYLSRIGFTMEQLDVFIMLCLGYFFFILMFVAFHLLMYFDDRKGILLLSGAFVVLCATLTYFSMQLSMHGVGFFLASFIVLCGSLLRLYYILTNIDYYTYCPQASLTLGLTKKFKPFKQNKVKFLAVLSFVVLLVGCSDSNENIDSESNLEEIQNPSVINTITIDDKRIYERDEDSSIKTFYMTVLPDSEKPNLDWYGLNRVIERYSEDNLRIILQEGLPNGAGPKNGMFGYDATDANAKISLRGNTARNQPQKSYKIDLLDSAGTWNDQTTLNLNKHFKDLTKVRNKLSFDLMENIPNISSLRTQFVHLYVKDTTAGSTVYEDYGLYTHVEQPNKKFLRNHLFDPNGYLYKVTFFEFARYPEQIKSETDPTYDKQKFESILEIKGREEHDKLIQLLNDINNYEIPINDVIDHHFDEENLLTWVGVNILMDNMDTDANNFYLYSPLNINTWLILPWDYDDGWNLGRKTLNIKPHQSGISNYWGNILLNRYFRDQKNVDKLTNKIEELYATYINEQTVEQQLAKYTATQKYLSRMPDIQYLGGKISNLDQELTEIVQTPKQALDRYYADLEKPKPFYMHQEVVLENNKHIFSWEPSFDLQGETLYYNVVIAKDPALTDVVAKAEKIRETEIKVTELPPGIYYLSVRVEDKSGHTNSAFDMYTDDEGNNFFGTIQVEVK</sequence>
<dbReference type="InterPro" id="IPR014867">
    <property type="entry name" value="Spore_coat_CotH_CotH2/3/7"/>
</dbReference>
<evidence type="ECO:0000313" key="2">
    <source>
        <dbReference type="EMBL" id="MCH7321056.1"/>
    </source>
</evidence>
<keyword evidence="1" id="KW-0812">Transmembrane</keyword>
<dbReference type="InterPro" id="IPR003961">
    <property type="entry name" value="FN3_dom"/>
</dbReference>
<accession>A0ABS9U9Q5</accession>
<keyword evidence="1" id="KW-1133">Transmembrane helix</keyword>
<dbReference type="CDD" id="cd00063">
    <property type="entry name" value="FN3"/>
    <property type="match status" value="1"/>
</dbReference>
<reference evidence="2 3" key="1">
    <citation type="submission" date="2022-03" db="EMBL/GenBank/DDBJ databases">
        <authorList>
            <person name="Jo J.-H."/>
            <person name="Im W.-T."/>
        </authorList>
    </citation>
    <scope>NUCLEOTIDE SEQUENCE [LARGE SCALE GENOMIC DNA]</scope>
    <source>
        <strain evidence="2 3">MA9</strain>
    </source>
</reference>
<name>A0ABS9U9Q5_9BACL</name>
<dbReference type="RefSeq" id="WP_241368098.1">
    <property type="nucleotide sequence ID" value="NZ_JAKZFC010000001.1"/>
</dbReference>
<feature type="transmembrane region" description="Helical" evidence="1">
    <location>
        <begin position="21"/>
        <end position="49"/>
    </location>
</feature>